<evidence type="ECO:0000256" key="6">
    <source>
        <dbReference type="ARBA" id="ARBA00023136"/>
    </source>
</evidence>
<dbReference type="InterPro" id="IPR022791">
    <property type="entry name" value="L-PG_synthase/AglD"/>
</dbReference>
<evidence type="ECO:0000256" key="1">
    <source>
        <dbReference type="ARBA" id="ARBA00004651"/>
    </source>
</evidence>
<comment type="similarity">
    <text evidence="2">Belongs to the UPF0104 family.</text>
</comment>
<accession>V4HA04</accession>
<dbReference type="PANTHER" id="PTHR39087:SF2">
    <property type="entry name" value="UPF0104 MEMBRANE PROTEIN MJ1595"/>
    <property type="match status" value="1"/>
</dbReference>
<evidence type="ECO:0000256" key="2">
    <source>
        <dbReference type="ARBA" id="ARBA00011061"/>
    </source>
</evidence>
<evidence type="ECO:0000256" key="5">
    <source>
        <dbReference type="ARBA" id="ARBA00022989"/>
    </source>
</evidence>
<dbReference type="PROSITE" id="PS51257">
    <property type="entry name" value="PROKAR_LIPOPROTEIN"/>
    <property type="match status" value="1"/>
</dbReference>
<proteinExistence type="inferred from homology"/>
<gene>
    <name evidence="8" type="ORF">K933_16467</name>
</gene>
<feature type="non-terminal residue" evidence="8">
    <location>
        <position position="133"/>
    </location>
</feature>
<comment type="subcellular location">
    <subcellularLocation>
        <location evidence="1">Cell membrane</location>
        <topology evidence="1">Multi-pass membrane protein</topology>
    </subcellularLocation>
</comment>
<keyword evidence="6 7" id="KW-0472">Membrane</keyword>
<dbReference type="GO" id="GO:0005886">
    <property type="term" value="C:plasma membrane"/>
    <property type="evidence" value="ECO:0007669"/>
    <property type="project" value="UniProtKB-SubCell"/>
</dbReference>
<evidence type="ECO:0000313" key="9">
    <source>
        <dbReference type="Proteomes" id="UP000017840"/>
    </source>
</evidence>
<keyword evidence="3" id="KW-1003">Cell membrane</keyword>
<keyword evidence="5 7" id="KW-1133">Transmembrane helix</keyword>
<evidence type="ECO:0000313" key="8">
    <source>
        <dbReference type="EMBL" id="ESP86873.1"/>
    </source>
</evidence>
<feature type="transmembrane region" description="Helical" evidence="7">
    <location>
        <begin position="46"/>
        <end position="68"/>
    </location>
</feature>
<evidence type="ECO:0000256" key="4">
    <source>
        <dbReference type="ARBA" id="ARBA00022692"/>
    </source>
</evidence>
<keyword evidence="9" id="KW-1185">Reference proteome</keyword>
<dbReference type="EMBL" id="ASGZ01000068">
    <property type="protein sequence ID" value="ESP86873.1"/>
    <property type="molecule type" value="Genomic_DNA"/>
</dbReference>
<dbReference type="eggNOG" id="arCOG00899">
    <property type="taxonomic scope" value="Archaea"/>
</dbReference>
<dbReference type="AlphaFoldDB" id="V4HA04"/>
<organism evidence="8 9">
    <name type="scientific">Candidatus Halobonum tyrrellensis G22</name>
    <dbReference type="NCBI Taxonomy" id="1324957"/>
    <lineage>
        <taxon>Archaea</taxon>
        <taxon>Methanobacteriati</taxon>
        <taxon>Methanobacteriota</taxon>
        <taxon>Stenosarchaea group</taxon>
        <taxon>Halobacteria</taxon>
        <taxon>Halobacteriales</taxon>
        <taxon>Haloferacaceae</taxon>
        <taxon>Candidatus Halobonum</taxon>
    </lineage>
</organism>
<reference evidence="8 9" key="1">
    <citation type="journal article" date="2013" name="Genome Announc.">
        <title>Draft Genome Sequence of 'Candidatus Halobonum tyrrellensis' Strain G22, Isolated from the Hypersaline Waters of Lake Tyrrell, Australia.</title>
        <authorList>
            <person name="Ugalde J.A."/>
            <person name="Narasingarao P."/>
            <person name="Kuo S."/>
            <person name="Podell S."/>
            <person name="Allen E.E."/>
        </authorList>
    </citation>
    <scope>NUCLEOTIDE SEQUENCE [LARGE SCALE GENOMIC DNA]</scope>
    <source>
        <strain evidence="8 9">G22</strain>
    </source>
</reference>
<comment type="caution">
    <text evidence="8">The sequence shown here is derived from an EMBL/GenBank/DDBJ whole genome shotgun (WGS) entry which is preliminary data.</text>
</comment>
<dbReference type="PANTHER" id="PTHR39087">
    <property type="entry name" value="UPF0104 MEMBRANE PROTEIN MJ1595"/>
    <property type="match status" value="1"/>
</dbReference>
<protein>
    <submittedName>
        <fullName evidence="8">Uncharacterized protein</fullName>
    </submittedName>
</protein>
<dbReference type="Pfam" id="PF03706">
    <property type="entry name" value="LPG_synthase_TM"/>
    <property type="match status" value="1"/>
</dbReference>
<evidence type="ECO:0000256" key="3">
    <source>
        <dbReference type="ARBA" id="ARBA00022475"/>
    </source>
</evidence>
<sequence length="133" mass="13254">MSRPLVPPRTVLVGFLVALAALACLGWVAGVDRVLAGLAGADPAGVAAALAAAACWLVAWGLSLRVALRTLGVAASPPRAVAVYASATFLNGLTPFAQVGGEALTAAVLDRSTDADYETGLAAVMAVDVVNLL</sequence>
<evidence type="ECO:0000256" key="7">
    <source>
        <dbReference type="SAM" id="Phobius"/>
    </source>
</evidence>
<dbReference type="OrthoDB" id="15513at2157"/>
<name>V4HA04_9EURY</name>
<keyword evidence="4 7" id="KW-0812">Transmembrane</keyword>
<dbReference type="RefSeq" id="WP_023395861.1">
    <property type="nucleotide sequence ID" value="NZ_ASGZ01000068.1"/>
</dbReference>
<dbReference type="Proteomes" id="UP000017840">
    <property type="component" value="Unassembled WGS sequence"/>
</dbReference>